<dbReference type="GO" id="GO:0000785">
    <property type="term" value="C:chromatin"/>
    <property type="evidence" value="ECO:0007669"/>
    <property type="project" value="TreeGrafter"/>
</dbReference>
<dbReference type="GO" id="GO:0003682">
    <property type="term" value="F:chromatin binding"/>
    <property type="evidence" value="ECO:0007669"/>
    <property type="project" value="TreeGrafter"/>
</dbReference>
<feature type="compositionally biased region" description="Low complexity" evidence="2">
    <location>
        <begin position="157"/>
        <end position="167"/>
    </location>
</feature>
<name>A0A176VUJ7_MARPO</name>
<feature type="region of interest" description="Disordered" evidence="2">
    <location>
        <begin position="1818"/>
        <end position="1845"/>
    </location>
</feature>
<dbReference type="GO" id="GO:0000793">
    <property type="term" value="C:condensed chromosome"/>
    <property type="evidence" value="ECO:0007669"/>
    <property type="project" value="TreeGrafter"/>
</dbReference>
<feature type="region of interest" description="Disordered" evidence="2">
    <location>
        <begin position="114"/>
        <end position="173"/>
    </location>
</feature>
<feature type="region of interest" description="Disordered" evidence="2">
    <location>
        <begin position="2018"/>
        <end position="2085"/>
    </location>
</feature>
<feature type="region of interest" description="Disordered" evidence="2">
    <location>
        <begin position="1779"/>
        <end position="1805"/>
    </location>
</feature>
<organism evidence="3 4">
    <name type="scientific">Marchantia polymorpha subsp. ruderalis</name>
    <dbReference type="NCBI Taxonomy" id="1480154"/>
    <lineage>
        <taxon>Eukaryota</taxon>
        <taxon>Viridiplantae</taxon>
        <taxon>Streptophyta</taxon>
        <taxon>Embryophyta</taxon>
        <taxon>Marchantiophyta</taxon>
        <taxon>Marchantiopsida</taxon>
        <taxon>Marchantiidae</taxon>
        <taxon>Marchantiales</taxon>
        <taxon>Marchantiaceae</taxon>
        <taxon>Marchantia</taxon>
    </lineage>
</organism>
<feature type="compositionally biased region" description="Basic and acidic residues" evidence="2">
    <location>
        <begin position="1790"/>
        <end position="1803"/>
    </location>
</feature>
<dbReference type="EMBL" id="LVLJ01002594">
    <property type="protein sequence ID" value="OAE24474.1"/>
    <property type="molecule type" value="Genomic_DNA"/>
</dbReference>
<dbReference type="GO" id="GO:0007076">
    <property type="term" value="P:mitotic chromosome condensation"/>
    <property type="evidence" value="ECO:0007669"/>
    <property type="project" value="TreeGrafter"/>
</dbReference>
<feature type="coiled-coil region" evidence="1">
    <location>
        <begin position="599"/>
        <end position="658"/>
    </location>
</feature>
<dbReference type="PANTHER" id="PTHR43941:SF4">
    <property type="entry name" value="AH_BAR DOMAIN SUPERFAMILY PROTEIN"/>
    <property type="match status" value="1"/>
</dbReference>
<evidence type="ECO:0000313" key="3">
    <source>
        <dbReference type="EMBL" id="OAE24474.1"/>
    </source>
</evidence>
<accession>A0A176VUJ7</accession>
<feature type="compositionally biased region" description="Polar residues" evidence="2">
    <location>
        <begin position="1524"/>
        <end position="1536"/>
    </location>
</feature>
<feature type="compositionally biased region" description="Polar residues" evidence="2">
    <location>
        <begin position="2018"/>
        <end position="2042"/>
    </location>
</feature>
<feature type="compositionally biased region" description="Polar residues" evidence="2">
    <location>
        <begin position="1779"/>
        <end position="1788"/>
    </location>
</feature>
<dbReference type="Proteomes" id="UP000077202">
    <property type="component" value="Unassembled WGS sequence"/>
</dbReference>
<feature type="coiled-coil region" evidence="1">
    <location>
        <begin position="1989"/>
        <end position="2016"/>
    </location>
</feature>
<feature type="compositionally biased region" description="Basic and acidic residues" evidence="2">
    <location>
        <begin position="137"/>
        <end position="146"/>
    </location>
</feature>
<gene>
    <name evidence="3" type="ORF">AXG93_1615s1280</name>
</gene>
<feature type="region of interest" description="Disordered" evidence="2">
    <location>
        <begin position="191"/>
        <end position="246"/>
    </location>
</feature>
<feature type="region of interest" description="Disordered" evidence="2">
    <location>
        <begin position="1221"/>
        <end position="1241"/>
    </location>
</feature>
<protein>
    <submittedName>
        <fullName evidence="3">Uncharacterized protein</fullName>
    </submittedName>
</protein>
<feature type="coiled-coil region" evidence="1">
    <location>
        <begin position="437"/>
        <end position="488"/>
    </location>
</feature>
<feature type="region of interest" description="Disordered" evidence="2">
    <location>
        <begin position="274"/>
        <end position="340"/>
    </location>
</feature>
<feature type="compositionally biased region" description="Polar residues" evidence="2">
    <location>
        <begin position="2068"/>
        <end position="2083"/>
    </location>
</feature>
<feature type="coiled-coil region" evidence="1">
    <location>
        <begin position="757"/>
        <end position="1002"/>
    </location>
</feature>
<feature type="compositionally biased region" description="Polar residues" evidence="2">
    <location>
        <begin position="1818"/>
        <end position="1831"/>
    </location>
</feature>
<sequence>MGEYAERPLGSHNAVFDVVEDLSVARDIARRFEQLESQWLHFQKTSAKWEIQDSSRPMGGGVLNSQLQDHIVPSTAFSYSNPLFTTHKPLKKSAASSPRAPLVPARDSLSLVSTLSPEKLPSPRIKQPMLSSSENHWSFKKEKKLEQAAPGAGQTTSSSSPSSSLSSKHTAFSPKKVLGSTEVSYYQGIHTSVPSSSSPDKTSSYSSSLNCDSLSKPSSSSSPGSATNSDRHNIHSPSIRSHQRSLDYTCHSKLPIGEYTGKLWSSPLRSPGIYKDTKQAAPDPASYSSGKGPPSLHMSRMTEEIRSTEVAQSSRSPPPVTPSASSARETDLQSDSSTMEHRFDFRGKQARHQPWHAPGEFRLLPSEGADNTTRIASQTIPEEKRSIPNLKVPDAMSFVKTSRPDTQVDWKDRTEICALMQKKLDHTVNKVEWELKLSKRESKLRSAEETLLEEQQKLAEARLALSKCEAVLSQREEAVQQLEQIRDLESARESVETGSLVIEKLVTALKDVLVEMEQKDKGLRDLWNEFKQSSSSRPELDVGNHQFGFEPDQSRPLLHANGLEGINFLAAENDCKDWCRIVVSVCERLLSFLSHETHLQKWALILEKESARLKTLEEEILNTKDATAEHFERAAEMMRCAEEQSRVAEEERTTLNKERDSLVQWVTHLQERRKAVTACEREAASSLAEVQKKAADLFVHESSIDGKALEISALQEEIWATSQRLHEDQELVNKERMKVQDRLRQVASRERDVDSQLQFVNKLKEEFEEQKEMFERERVVEEKKRESTQAAQRELEEQLNMREMTLRDIEKELAEKAAAAESLSNQLHEREKILKSMHDQCEHERSKAKELIADLEKEKKRVKEAEDAIEEAQASKKNADEAWARVAKERREADDYLKSVEERIKAWEDRLRVKEKELQQQQLSLRDIESRIQEEQDRSRAMHAKITNEQENWNEDLKAKQDSLAKRTKILENKEAEIKSDLDKLTEERRLAIDEIKRFAEIEARVWSAERELQAKHDEHLQMVRKHGKEHRAQLEELEVARREVEREFEEVHIKRDELHIWQREAEETLQNKIDGFVKGKEELQLQIKELKKLQLDIEQAGAQIIDRVAELDQASSKLEVQRSRVESSKTKLEALAKTLSKEQEAVRERASALSIQEEKVTSALADIRKLNADTSAKERNLRYREQAVIDSEHDLKELEARLANERKDLEKMIAEVEQHAATLKDETAAAEESSRNRSREELLVEEKKEYIFAREKELAAYEAELKNKALSLEEHSQAITKLEQQVQERLQKAQDVDQGWEKLREEKAAFESERQSVAVQKEESQNWKAEQDRQARKDSQRKARLREELDRQKTEMLSKLRDREAALQIREARVAEKEESVKHLEREGKNQVLRDAQELRQQLTGARAELDSERQYVEDKRRIAEAIAATIEEREAKLRVREEEVEKMELSLQERERKLNSYASEQRDILKCYPLDSQARTIDFLKMHEEQERRDIRTNGKHENTVSIFQDSLFRLAGFEMSNSTQNSNSKQAATLEQERNHAAKKQEEELTIQRLKQMEETLQKEASKIIQERLCLKSQQKELEETRKAVQDVKVTLTAQLKATKQMVADASLTAQNASREREALEEERRRLEKAQKEAKASMATKESKLLQETKRLENMRNALLQEKSQAMDVLQKAARIENERLKAVETNFMQSEKQAEADFCQREKEFRKTTEALHREKQSLNEEKARMKLLHDVLERGKHEQSQTAFQQAVTAEVQRKGESAMWSGINKWKEQNNMTDSHGYTQHRDEQNGDGRPEISQDLSIPSYRETVESQTLGTNSETSSRVVFTPSPPERMDQHCTNVTSSSWDEAFRGSMLLSSPGSSPGVNVHQTATGNSAVSGVVHMHEENAPSKNRLENVMTSLINARQASRSRLQRTENALLGFPPSSPFTSQVQQALNALSSRLSLMEQIEDGLASHLRKAYELEYPETEGVIVDKVQLLCRMEEQQSLRAEWEEDMQQQLETISMLQAASRNGSSFNTPIKGTNLQDKFQSSPPQNDWPGVDAQRGNTHTPLDGGTPGLSRRTSGSSGPNPSQQYASPEWKMTFEPLLGVDSKGLSLSPLVDYNYNPNSVQKLQSEYASRGYDNTDNFVRRKLYLSPSTKSHNATH</sequence>
<feature type="compositionally biased region" description="Low complexity" evidence="2">
    <location>
        <begin position="192"/>
        <end position="228"/>
    </location>
</feature>
<dbReference type="GO" id="GO:0000796">
    <property type="term" value="C:condensin complex"/>
    <property type="evidence" value="ECO:0007669"/>
    <property type="project" value="TreeGrafter"/>
</dbReference>
<feature type="region of interest" description="Disordered" evidence="2">
    <location>
        <begin position="1314"/>
        <end position="1345"/>
    </location>
</feature>
<feature type="coiled-coil region" evidence="1">
    <location>
        <begin position="1081"/>
        <end position="1150"/>
    </location>
</feature>
<reference evidence="3" key="1">
    <citation type="submission" date="2016-03" db="EMBL/GenBank/DDBJ databases">
        <title>Mechanisms controlling the formation of the plant cell surface in tip-growing cells are functionally conserved among land plants.</title>
        <authorList>
            <person name="Honkanen S."/>
            <person name="Jones V.A."/>
            <person name="Morieri G."/>
            <person name="Champion C."/>
            <person name="Hetherington A.J."/>
            <person name="Kelly S."/>
            <person name="Saint-Marcoux D."/>
            <person name="Proust H."/>
            <person name="Prescott H."/>
            <person name="Dolan L."/>
        </authorList>
    </citation>
    <scope>NUCLEOTIDE SEQUENCE [LARGE SCALE GENOMIC DNA]</scope>
    <source>
        <tissue evidence="3">Whole gametophyte</tissue>
    </source>
</reference>
<feature type="coiled-coil region" evidence="1">
    <location>
        <begin position="1547"/>
        <end position="1737"/>
    </location>
</feature>
<comment type="caution">
    <text evidence="3">The sequence shown here is derived from an EMBL/GenBank/DDBJ whole genome shotgun (WGS) entry which is preliminary data.</text>
</comment>
<keyword evidence="1" id="KW-0175">Coiled coil</keyword>
<feature type="compositionally biased region" description="Basic and acidic residues" evidence="2">
    <location>
        <begin position="1538"/>
        <end position="1547"/>
    </location>
</feature>
<feature type="region of interest" description="Disordered" evidence="2">
    <location>
        <begin position="1524"/>
        <end position="1547"/>
    </location>
</feature>
<feature type="coiled-coil region" evidence="1">
    <location>
        <begin position="1028"/>
        <end position="1055"/>
    </location>
</feature>
<evidence type="ECO:0000256" key="2">
    <source>
        <dbReference type="SAM" id="MobiDB-lite"/>
    </source>
</evidence>
<evidence type="ECO:0000313" key="4">
    <source>
        <dbReference type="Proteomes" id="UP000077202"/>
    </source>
</evidence>
<keyword evidence="4" id="KW-1185">Reference proteome</keyword>
<feature type="coiled-coil region" evidence="1">
    <location>
        <begin position="1259"/>
        <end position="1293"/>
    </location>
</feature>
<proteinExistence type="predicted"/>
<dbReference type="PANTHER" id="PTHR43941">
    <property type="entry name" value="STRUCTURAL MAINTENANCE OF CHROMOSOMES PROTEIN 2"/>
    <property type="match status" value="1"/>
</dbReference>
<evidence type="ECO:0000256" key="1">
    <source>
        <dbReference type="SAM" id="Coils"/>
    </source>
</evidence>